<dbReference type="SMART" id="SM00355">
    <property type="entry name" value="ZnF_C2H2"/>
    <property type="match status" value="5"/>
</dbReference>
<keyword evidence="9" id="KW-0804">Transcription</keyword>
<evidence type="ECO:0000256" key="12">
    <source>
        <dbReference type="SAM" id="MobiDB-lite"/>
    </source>
</evidence>
<feature type="region of interest" description="Disordered" evidence="12">
    <location>
        <begin position="218"/>
        <end position="250"/>
    </location>
</feature>
<keyword evidence="15" id="KW-1185">Reference proteome</keyword>
<dbReference type="GO" id="GO:0005634">
    <property type="term" value="C:nucleus"/>
    <property type="evidence" value="ECO:0007669"/>
    <property type="project" value="UniProtKB-SubCell"/>
</dbReference>
<keyword evidence="10" id="KW-0539">Nucleus</keyword>
<dbReference type="InterPro" id="IPR013087">
    <property type="entry name" value="Znf_C2H2_type"/>
</dbReference>
<comment type="caution">
    <text evidence="14">The sequence shown here is derived from an EMBL/GenBank/DDBJ whole genome shotgun (WGS) entry which is preliminary data.</text>
</comment>
<evidence type="ECO:0000256" key="10">
    <source>
        <dbReference type="ARBA" id="ARBA00023242"/>
    </source>
</evidence>
<dbReference type="GO" id="GO:0000981">
    <property type="term" value="F:DNA-binding transcription factor activity, RNA polymerase II-specific"/>
    <property type="evidence" value="ECO:0007669"/>
    <property type="project" value="TreeGrafter"/>
</dbReference>
<feature type="domain" description="C2H2-type" evidence="13">
    <location>
        <begin position="105"/>
        <end position="132"/>
    </location>
</feature>
<dbReference type="FunFam" id="3.30.160.60:FF:000310">
    <property type="entry name" value="GLIS family zinc finger 2"/>
    <property type="match status" value="1"/>
</dbReference>
<evidence type="ECO:0000256" key="2">
    <source>
        <dbReference type="ARBA" id="ARBA00010831"/>
    </source>
</evidence>
<dbReference type="PROSITE" id="PS00028">
    <property type="entry name" value="ZINC_FINGER_C2H2_1"/>
    <property type="match status" value="4"/>
</dbReference>
<evidence type="ECO:0000256" key="7">
    <source>
        <dbReference type="ARBA" id="ARBA00023015"/>
    </source>
</evidence>
<comment type="subcellular location">
    <subcellularLocation>
        <location evidence="1">Nucleus</location>
    </subcellularLocation>
</comment>
<dbReference type="AlphaFoldDB" id="A0A4C1VTW3"/>
<dbReference type="PANTHER" id="PTHR45718">
    <property type="entry name" value="TRANSCRIPTIONAL ACTIVATOR CUBITUS INTERRUPTUS"/>
    <property type="match status" value="1"/>
</dbReference>
<dbReference type="GO" id="GO:0000978">
    <property type="term" value="F:RNA polymerase II cis-regulatory region sequence-specific DNA binding"/>
    <property type="evidence" value="ECO:0007669"/>
    <property type="project" value="TreeGrafter"/>
</dbReference>
<evidence type="ECO:0000259" key="13">
    <source>
        <dbReference type="PROSITE" id="PS50157"/>
    </source>
</evidence>
<keyword evidence="7" id="KW-0805">Transcription regulation</keyword>
<organism evidence="14 15">
    <name type="scientific">Eumeta variegata</name>
    <name type="common">Bagworm moth</name>
    <name type="synonym">Eumeta japonica</name>
    <dbReference type="NCBI Taxonomy" id="151549"/>
    <lineage>
        <taxon>Eukaryota</taxon>
        <taxon>Metazoa</taxon>
        <taxon>Ecdysozoa</taxon>
        <taxon>Arthropoda</taxon>
        <taxon>Hexapoda</taxon>
        <taxon>Insecta</taxon>
        <taxon>Pterygota</taxon>
        <taxon>Neoptera</taxon>
        <taxon>Endopterygota</taxon>
        <taxon>Lepidoptera</taxon>
        <taxon>Glossata</taxon>
        <taxon>Ditrysia</taxon>
        <taxon>Tineoidea</taxon>
        <taxon>Psychidae</taxon>
        <taxon>Oiketicinae</taxon>
        <taxon>Eumeta</taxon>
    </lineage>
</organism>
<dbReference type="OrthoDB" id="3214149at2759"/>
<dbReference type="SUPFAM" id="SSF57667">
    <property type="entry name" value="beta-beta-alpha zinc fingers"/>
    <property type="match status" value="2"/>
</dbReference>
<name>A0A4C1VTW3_EUMVA</name>
<dbReference type="InterPro" id="IPR056436">
    <property type="entry name" value="Znf-C2H2_ZIC1-5/GLI1-3-like"/>
</dbReference>
<accession>A0A4C1VTW3</accession>
<keyword evidence="8" id="KW-0238">DNA-binding</keyword>
<dbReference type="InterPro" id="IPR036236">
    <property type="entry name" value="Znf_C2H2_sf"/>
</dbReference>
<evidence type="ECO:0000256" key="5">
    <source>
        <dbReference type="ARBA" id="ARBA00022771"/>
    </source>
</evidence>
<sequence>MLMYPQWPTEVELEGCRAARWAPSSRFAPYLARPLLLRRSPPPVPLQVDSESSGSSSPKREITSEAVCDWTGCGARFAGVSRLSAHVARVHAHSHHDGLFYCGWRGCTRPHRGFNARYKMLVHVRTHTNERPHACPHCFKSFSRAENLKIHLRSHSGEKPYVCPFEGCGKAYSNSSDRFKHTRTHTVDKPYCCKVPGCNKRYTDPSSLRKHVKTYKHFTPKHIERDSSSEDTISAPGSPQNAPSPQHTSVYTADITNTPLNPAKPSLSPISREVSPIAIVNPVNAYPQLAYLRPLVEPPRIPQYEMSYSEYIQMYEQAYRIYYTNGVSIPAVTPPGCEAIYSYKSPGYHNDDGNASYPKSVHSPECQHVDQDDNDLPLNLKCTNTEIDSSAFQIMKHIDSPLDLSIKS</sequence>
<gene>
    <name evidence="14" type="primary">sug</name>
    <name evidence="14" type="ORF">EVAR_33748_1</name>
</gene>
<dbReference type="EMBL" id="BGZK01000405">
    <property type="protein sequence ID" value="GBP41757.1"/>
    <property type="molecule type" value="Genomic_DNA"/>
</dbReference>
<keyword evidence="5 11" id="KW-0863">Zinc-finger</keyword>
<dbReference type="FunFam" id="3.30.160.60:FF:000359">
    <property type="entry name" value="GLIS family zinc finger 2"/>
    <property type="match status" value="1"/>
</dbReference>
<dbReference type="STRING" id="151549.A0A4C1VTW3"/>
<evidence type="ECO:0000256" key="8">
    <source>
        <dbReference type="ARBA" id="ARBA00023125"/>
    </source>
</evidence>
<evidence type="ECO:0000256" key="6">
    <source>
        <dbReference type="ARBA" id="ARBA00022833"/>
    </source>
</evidence>
<keyword evidence="4" id="KW-0677">Repeat</keyword>
<keyword evidence="6" id="KW-0862">Zinc</keyword>
<dbReference type="GO" id="GO:0008270">
    <property type="term" value="F:zinc ion binding"/>
    <property type="evidence" value="ECO:0007669"/>
    <property type="project" value="UniProtKB-KW"/>
</dbReference>
<comment type="similarity">
    <text evidence="2">Belongs to the GLI C2H2-type zinc-finger protein family.</text>
</comment>
<proteinExistence type="inferred from homology"/>
<dbReference type="PROSITE" id="PS50157">
    <property type="entry name" value="ZINC_FINGER_C2H2_2"/>
    <property type="match status" value="4"/>
</dbReference>
<evidence type="ECO:0000256" key="1">
    <source>
        <dbReference type="ARBA" id="ARBA00004123"/>
    </source>
</evidence>
<evidence type="ECO:0000313" key="15">
    <source>
        <dbReference type="Proteomes" id="UP000299102"/>
    </source>
</evidence>
<feature type="domain" description="C2H2-type" evidence="13">
    <location>
        <begin position="191"/>
        <end position="222"/>
    </location>
</feature>
<dbReference type="Proteomes" id="UP000299102">
    <property type="component" value="Unassembled WGS sequence"/>
</dbReference>
<protein>
    <submittedName>
        <fullName evidence="14">Zinc finger protein GLIS2 homolog</fullName>
    </submittedName>
</protein>
<feature type="domain" description="C2H2-type" evidence="13">
    <location>
        <begin position="161"/>
        <end position="190"/>
    </location>
</feature>
<dbReference type="InterPro" id="IPR043359">
    <property type="entry name" value="GLI-like"/>
</dbReference>
<evidence type="ECO:0000256" key="3">
    <source>
        <dbReference type="ARBA" id="ARBA00022723"/>
    </source>
</evidence>
<dbReference type="PANTHER" id="PTHR45718:SF8">
    <property type="entry name" value="GLIS FAMILY ZINC FINGER 2"/>
    <property type="match status" value="1"/>
</dbReference>
<dbReference type="Pfam" id="PF23561">
    <property type="entry name" value="zf-C2H2_15"/>
    <property type="match status" value="1"/>
</dbReference>
<reference evidence="14 15" key="1">
    <citation type="journal article" date="2019" name="Commun. Biol.">
        <title>The bagworm genome reveals a unique fibroin gene that provides high tensile strength.</title>
        <authorList>
            <person name="Kono N."/>
            <person name="Nakamura H."/>
            <person name="Ohtoshi R."/>
            <person name="Tomita M."/>
            <person name="Numata K."/>
            <person name="Arakawa K."/>
        </authorList>
    </citation>
    <scope>NUCLEOTIDE SEQUENCE [LARGE SCALE GENOMIC DNA]</scope>
</reference>
<dbReference type="Gene3D" id="3.30.160.60">
    <property type="entry name" value="Classic Zinc Finger"/>
    <property type="match status" value="4"/>
</dbReference>
<evidence type="ECO:0000256" key="11">
    <source>
        <dbReference type="PROSITE-ProRule" id="PRU00042"/>
    </source>
</evidence>
<evidence type="ECO:0000256" key="4">
    <source>
        <dbReference type="ARBA" id="ARBA00022737"/>
    </source>
</evidence>
<feature type="compositionally biased region" description="Polar residues" evidence="12">
    <location>
        <begin position="230"/>
        <end position="250"/>
    </location>
</feature>
<keyword evidence="3" id="KW-0479">Metal-binding</keyword>
<evidence type="ECO:0000313" key="14">
    <source>
        <dbReference type="EMBL" id="GBP41757.1"/>
    </source>
</evidence>
<dbReference type="Pfam" id="PF00096">
    <property type="entry name" value="zf-C2H2"/>
    <property type="match status" value="3"/>
</dbReference>
<feature type="domain" description="C2H2-type" evidence="13">
    <location>
        <begin position="133"/>
        <end position="160"/>
    </location>
</feature>
<evidence type="ECO:0000256" key="9">
    <source>
        <dbReference type="ARBA" id="ARBA00023163"/>
    </source>
</evidence>